<feature type="domain" description="DUF3592" evidence="3">
    <location>
        <begin position="74"/>
        <end position="141"/>
    </location>
</feature>
<feature type="transmembrane region" description="Helical" evidence="2">
    <location>
        <begin position="455"/>
        <end position="477"/>
    </location>
</feature>
<feature type="compositionally biased region" description="Polar residues" evidence="1">
    <location>
        <begin position="420"/>
        <end position="432"/>
    </location>
</feature>
<dbReference type="RefSeq" id="WP_092285959.1">
    <property type="nucleotide sequence ID" value="NZ_LT629763.1"/>
</dbReference>
<proteinExistence type="predicted"/>
<dbReference type="AlphaFoldDB" id="A0A1H1RZK8"/>
<feature type="region of interest" description="Disordered" evidence="1">
    <location>
        <begin position="410"/>
        <end position="434"/>
    </location>
</feature>
<gene>
    <name evidence="4" type="ORF">SAMN05216271_1864</name>
</gene>
<dbReference type="OrthoDB" id="6402665at2"/>
<keyword evidence="2" id="KW-1133">Transmembrane helix</keyword>
<organism evidence="4 5">
    <name type="scientific">Halopseudomonas sabulinigri</name>
    <dbReference type="NCBI Taxonomy" id="472181"/>
    <lineage>
        <taxon>Bacteria</taxon>
        <taxon>Pseudomonadati</taxon>
        <taxon>Pseudomonadota</taxon>
        <taxon>Gammaproteobacteria</taxon>
        <taxon>Pseudomonadales</taxon>
        <taxon>Pseudomonadaceae</taxon>
        <taxon>Halopseudomonas</taxon>
    </lineage>
</organism>
<evidence type="ECO:0000256" key="2">
    <source>
        <dbReference type="SAM" id="Phobius"/>
    </source>
</evidence>
<evidence type="ECO:0000259" key="3">
    <source>
        <dbReference type="Pfam" id="PF12158"/>
    </source>
</evidence>
<dbReference type="STRING" id="472181.SAMN05216271_1864"/>
<keyword evidence="2" id="KW-0812">Transmembrane</keyword>
<accession>A0A1H1RZK8</accession>
<feature type="transmembrane region" description="Helical" evidence="2">
    <location>
        <begin position="483"/>
        <end position="506"/>
    </location>
</feature>
<feature type="compositionally biased region" description="Low complexity" evidence="1">
    <location>
        <begin position="410"/>
        <end position="419"/>
    </location>
</feature>
<feature type="transmembrane region" description="Helical" evidence="2">
    <location>
        <begin position="148"/>
        <end position="168"/>
    </location>
</feature>
<sequence>MPVFRALLARLPKLDVSSGLLLFGFIFVVFGAALAISLGGSMLWRYQASADWQPVPAELSQLEFLRAPNQAKNWQVTGQYSYAFGGRSYRSQQLGLSEGPDSFEHYWQQLYTDLQRQQEAGRLQAWVNPADPEQALLTRQLHLPLLGFSGYLGGMILLLGAGIMWLGVRARTDITLEVIARQGISSGTREGADYLSWFGGLFTLACLPLVFSLPAAVAEGKRVLLVLLVLPLIGIISLCAGLRARQRYNQIGATRLFPDPLPGYAGGQVGGYFRLTQGEWLEPPRCTLSCVHVYHVYSLSSDHNGGRERETRRVPLWQQQTQAYCRPSAKGIDTHFVFDVPAHLPATGDHPQAEGTIEWEVVCEGLVIQADRSNSPATRATLAGAPEHEFQFERPWRLPVEAGSGRARRAVVQPQRAQPNAATSRQAASPATAQPVIERTTKGLHIKGKREMETLMVIGLWILGLTFSALGAGLLYLALNGQVLLWLLGPPLLLIGLAVLLLALIWPGLNVSSLVSPGQICATRKWYFLPLRRRCIAVHSRDQLELQHSMTSVDNQTTTQSFKLLLRSGNQPIALTGHIAGREAADALCKQVLDQLFPGPQPTLPL</sequence>
<evidence type="ECO:0000313" key="4">
    <source>
        <dbReference type="EMBL" id="SDS41105.1"/>
    </source>
</evidence>
<evidence type="ECO:0000256" key="1">
    <source>
        <dbReference type="SAM" id="MobiDB-lite"/>
    </source>
</evidence>
<dbReference type="Proteomes" id="UP000243413">
    <property type="component" value="Chromosome I"/>
</dbReference>
<feature type="transmembrane region" description="Helical" evidence="2">
    <location>
        <begin position="194"/>
        <end position="217"/>
    </location>
</feature>
<dbReference type="EMBL" id="LT629763">
    <property type="protein sequence ID" value="SDS41105.1"/>
    <property type="molecule type" value="Genomic_DNA"/>
</dbReference>
<feature type="transmembrane region" description="Helical" evidence="2">
    <location>
        <begin position="223"/>
        <end position="242"/>
    </location>
</feature>
<name>A0A1H1RZK8_9GAMM</name>
<evidence type="ECO:0000313" key="5">
    <source>
        <dbReference type="Proteomes" id="UP000243413"/>
    </source>
</evidence>
<protein>
    <recommendedName>
        <fullName evidence="3">DUF3592 domain-containing protein</fullName>
    </recommendedName>
</protein>
<dbReference type="Pfam" id="PF12158">
    <property type="entry name" value="DUF3592"/>
    <property type="match status" value="1"/>
</dbReference>
<reference evidence="5" key="1">
    <citation type="submission" date="2016-10" db="EMBL/GenBank/DDBJ databases">
        <authorList>
            <person name="Varghese N."/>
            <person name="Submissions S."/>
        </authorList>
    </citation>
    <scope>NUCLEOTIDE SEQUENCE [LARGE SCALE GENOMIC DNA]</scope>
    <source>
        <strain evidence="5">JCM 14963</strain>
    </source>
</reference>
<dbReference type="InterPro" id="IPR021994">
    <property type="entry name" value="DUF3592"/>
</dbReference>
<keyword evidence="2" id="KW-0472">Membrane</keyword>
<feature type="transmembrane region" description="Helical" evidence="2">
    <location>
        <begin position="20"/>
        <end position="44"/>
    </location>
</feature>